<evidence type="ECO:0000256" key="1">
    <source>
        <dbReference type="SAM" id="SignalP"/>
    </source>
</evidence>
<dbReference type="Proteomes" id="UP000184499">
    <property type="component" value="Unassembled WGS sequence"/>
</dbReference>
<gene>
    <name evidence="2" type="ORF">ASPBRDRAFT_423383</name>
</gene>
<evidence type="ECO:0008006" key="4">
    <source>
        <dbReference type="Google" id="ProtNLM"/>
    </source>
</evidence>
<dbReference type="GeneID" id="93577264"/>
<name>A0A1L9U4M1_ASPBC</name>
<feature type="chain" id="PRO_5012883093" description="Secreted protein" evidence="1">
    <location>
        <begin position="29"/>
        <end position="169"/>
    </location>
</feature>
<protein>
    <recommendedName>
        <fullName evidence="4">Secreted protein</fullName>
    </recommendedName>
</protein>
<dbReference type="RefSeq" id="XP_067473866.1">
    <property type="nucleotide sequence ID" value="XM_067624776.1"/>
</dbReference>
<reference evidence="3" key="1">
    <citation type="journal article" date="2017" name="Genome Biol.">
        <title>Comparative genomics reveals high biological diversity and specific adaptations in the industrially and medically important fungal genus Aspergillus.</title>
        <authorList>
            <person name="de Vries R.P."/>
            <person name="Riley R."/>
            <person name="Wiebenga A."/>
            <person name="Aguilar-Osorio G."/>
            <person name="Amillis S."/>
            <person name="Uchima C.A."/>
            <person name="Anderluh G."/>
            <person name="Asadollahi M."/>
            <person name="Askin M."/>
            <person name="Barry K."/>
            <person name="Battaglia E."/>
            <person name="Bayram O."/>
            <person name="Benocci T."/>
            <person name="Braus-Stromeyer S.A."/>
            <person name="Caldana C."/>
            <person name="Canovas D."/>
            <person name="Cerqueira G.C."/>
            <person name="Chen F."/>
            <person name="Chen W."/>
            <person name="Choi C."/>
            <person name="Clum A."/>
            <person name="Dos Santos R.A."/>
            <person name="Damasio A.R."/>
            <person name="Diallinas G."/>
            <person name="Emri T."/>
            <person name="Fekete E."/>
            <person name="Flipphi M."/>
            <person name="Freyberg S."/>
            <person name="Gallo A."/>
            <person name="Gournas C."/>
            <person name="Habgood R."/>
            <person name="Hainaut M."/>
            <person name="Harispe M.L."/>
            <person name="Henrissat B."/>
            <person name="Hilden K.S."/>
            <person name="Hope R."/>
            <person name="Hossain A."/>
            <person name="Karabika E."/>
            <person name="Karaffa L."/>
            <person name="Karanyi Z."/>
            <person name="Krasevec N."/>
            <person name="Kuo A."/>
            <person name="Kusch H."/>
            <person name="LaButti K."/>
            <person name="Lagendijk E.L."/>
            <person name="Lapidus A."/>
            <person name="Levasseur A."/>
            <person name="Lindquist E."/>
            <person name="Lipzen A."/>
            <person name="Logrieco A.F."/>
            <person name="MacCabe A."/>
            <person name="Maekelae M.R."/>
            <person name="Malavazi I."/>
            <person name="Melin P."/>
            <person name="Meyer V."/>
            <person name="Mielnichuk N."/>
            <person name="Miskei M."/>
            <person name="Molnar A.P."/>
            <person name="Mule G."/>
            <person name="Ngan C.Y."/>
            <person name="Orejas M."/>
            <person name="Orosz E."/>
            <person name="Ouedraogo J.P."/>
            <person name="Overkamp K.M."/>
            <person name="Park H.-S."/>
            <person name="Perrone G."/>
            <person name="Piumi F."/>
            <person name="Punt P.J."/>
            <person name="Ram A.F."/>
            <person name="Ramon A."/>
            <person name="Rauscher S."/>
            <person name="Record E."/>
            <person name="Riano-Pachon D.M."/>
            <person name="Robert V."/>
            <person name="Roehrig J."/>
            <person name="Ruller R."/>
            <person name="Salamov A."/>
            <person name="Salih N.S."/>
            <person name="Samson R.A."/>
            <person name="Sandor E."/>
            <person name="Sanguinetti M."/>
            <person name="Schuetze T."/>
            <person name="Sepcic K."/>
            <person name="Shelest E."/>
            <person name="Sherlock G."/>
            <person name="Sophianopoulou V."/>
            <person name="Squina F.M."/>
            <person name="Sun H."/>
            <person name="Susca A."/>
            <person name="Todd R.B."/>
            <person name="Tsang A."/>
            <person name="Unkles S.E."/>
            <person name="van de Wiele N."/>
            <person name="van Rossen-Uffink D."/>
            <person name="Oliveira J.V."/>
            <person name="Vesth T.C."/>
            <person name="Visser J."/>
            <person name="Yu J.-H."/>
            <person name="Zhou M."/>
            <person name="Andersen M.R."/>
            <person name="Archer D.B."/>
            <person name="Baker S.E."/>
            <person name="Benoit I."/>
            <person name="Brakhage A.A."/>
            <person name="Braus G.H."/>
            <person name="Fischer R."/>
            <person name="Frisvad J.C."/>
            <person name="Goldman G.H."/>
            <person name="Houbraken J."/>
            <person name="Oakley B."/>
            <person name="Pocsi I."/>
            <person name="Scazzocchio C."/>
            <person name="Seiboth B."/>
            <person name="vanKuyk P.A."/>
            <person name="Wortman J."/>
            <person name="Dyer P.S."/>
            <person name="Grigoriev I.V."/>
        </authorList>
    </citation>
    <scope>NUCLEOTIDE SEQUENCE [LARGE SCALE GENOMIC DNA]</scope>
    <source>
        <strain evidence="3">CBS 101740 / IMI 381727 / IBT 21946</strain>
    </source>
</reference>
<accession>A0A1L9U4M1</accession>
<keyword evidence="3" id="KW-1185">Reference proteome</keyword>
<dbReference type="AlphaFoldDB" id="A0A1L9U4M1"/>
<evidence type="ECO:0000313" key="2">
    <source>
        <dbReference type="EMBL" id="OJJ66616.1"/>
    </source>
</evidence>
<keyword evidence="1" id="KW-0732">Signal</keyword>
<organism evidence="2 3">
    <name type="scientific">Aspergillus brasiliensis (strain CBS 101740 / IMI 381727 / IBT 21946)</name>
    <dbReference type="NCBI Taxonomy" id="767769"/>
    <lineage>
        <taxon>Eukaryota</taxon>
        <taxon>Fungi</taxon>
        <taxon>Dikarya</taxon>
        <taxon>Ascomycota</taxon>
        <taxon>Pezizomycotina</taxon>
        <taxon>Eurotiomycetes</taxon>
        <taxon>Eurotiomycetidae</taxon>
        <taxon>Eurotiales</taxon>
        <taxon>Aspergillaceae</taxon>
        <taxon>Aspergillus</taxon>
        <taxon>Aspergillus subgen. Circumdati</taxon>
    </lineage>
</organism>
<evidence type="ECO:0000313" key="3">
    <source>
        <dbReference type="Proteomes" id="UP000184499"/>
    </source>
</evidence>
<proteinExistence type="predicted"/>
<feature type="signal peptide" evidence="1">
    <location>
        <begin position="1"/>
        <end position="28"/>
    </location>
</feature>
<dbReference type="VEuPathDB" id="FungiDB:ASPBRDRAFT_423383"/>
<sequence length="169" mass="18390">MPFPGHRRSPMRSFSLLFSLSCWGGARASVAIADGVPFPGPIQSSLHHSVFISTLSQGSTSASLLHSLTHLLTLCTRCLVLSSLIVPSSTLCFSSPPWSLKPRRPERWRLFLQRGSLSTPTSFPPYFLSSPSNSSLYLGDFSTGPFSLLGTLLRTLFLLLHGTNPPTTE</sequence>
<dbReference type="EMBL" id="KV878698">
    <property type="protein sequence ID" value="OJJ66616.1"/>
    <property type="molecule type" value="Genomic_DNA"/>
</dbReference>